<keyword evidence="1" id="KW-0812">Transmembrane</keyword>
<protein>
    <submittedName>
        <fullName evidence="3">Uncharacterized protein LOC101239856 isoform X2</fullName>
    </submittedName>
</protein>
<feature type="transmembrane region" description="Helical" evidence="1">
    <location>
        <begin position="12"/>
        <end position="35"/>
    </location>
</feature>
<organism evidence="2 3">
    <name type="scientific">Hydra vulgaris</name>
    <name type="common">Hydra</name>
    <name type="synonym">Hydra attenuata</name>
    <dbReference type="NCBI Taxonomy" id="6087"/>
    <lineage>
        <taxon>Eukaryota</taxon>
        <taxon>Metazoa</taxon>
        <taxon>Cnidaria</taxon>
        <taxon>Hydrozoa</taxon>
        <taxon>Hydroidolina</taxon>
        <taxon>Anthoathecata</taxon>
        <taxon>Aplanulata</taxon>
        <taxon>Hydridae</taxon>
        <taxon>Hydra</taxon>
    </lineage>
</organism>
<keyword evidence="2" id="KW-1185">Reference proteome</keyword>
<name>A0ABM4D589_HYDVU</name>
<feature type="transmembrane region" description="Helical" evidence="1">
    <location>
        <begin position="179"/>
        <end position="200"/>
    </location>
</feature>
<feature type="transmembrane region" description="Helical" evidence="1">
    <location>
        <begin position="138"/>
        <end position="158"/>
    </location>
</feature>
<keyword evidence="1" id="KW-0472">Membrane</keyword>
<evidence type="ECO:0000256" key="1">
    <source>
        <dbReference type="SAM" id="Phobius"/>
    </source>
</evidence>
<feature type="transmembrane region" description="Helical" evidence="1">
    <location>
        <begin position="76"/>
        <end position="95"/>
    </location>
</feature>
<keyword evidence="1" id="KW-1133">Transmembrane helix</keyword>
<evidence type="ECO:0000313" key="3">
    <source>
        <dbReference type="RefSeq" id="XP_065669455.1"/>
    </source>
</evidence>
<sequence length="396" mass="46007">MDQNIRQSGIVKFYIVKIVQILHFFVVFGFLIAGIKEFVENPPLFDAYGDAFIKNKLPEGIFENDPRLTQAANMRLLDLPLLVIIVCYVCICVWLKFDGLAWLLTLLMFFAVFVFWFVNVSAHKYFDWRYYSTRIVGLELQIAVIGLVGTSVFMVLVWKRKKLPFKFKSSIPIRHLGPVHVIFNFIAVYFIIFTSMLMWFTKMYISWACFKRYSDTMQICQITNQVQCYSCETCSFDGIKTCYNNLTRTDLFTCNMVQNLKSAFKGAFCIFNYNMSAAEFLTTFAYIGGLCVFLSTFIRIVGHYIFRAVFIIHGILLVALNRRNEIFQSHKDLNRVVNVLREARRTSNESLIINAEHELNSQTDVRFKDTINELNSQTDSRFKDTILLSPPPSSFK</sequence>
<dbReference type="GeneID" id="101239856"/>
<gene>
    <name evidence="3" type="primary">LOC101239856</name>
</gene>
<proteinExistence type="predicted"/>
<reference evidence="3" key="1">
    <citation type="submission" date="2025-08" db="UniProtKB">
        <authorList>
            <consortium name="RefSeq"/>
        </authorList>
    </citation>
    <scope>IDENTIFICATION</scope>
</reference>
<feature type="transmembrane region" description="Helical" evidence="1">
    <location>
        <begin position="100"/>
        <end position="118"/>
    </location>
</feature>
<dbReference type="RefSeq" id="XP_065669455.1">
    <property type="nucleotide sequence ID" value="XM_065813383.1"/>
</dbReference>
<dbReference type="Proteomes" id="UP001652625">
    <property type="component" value="Chromosome 12"/>
</dbReference>
<evidence type="ECO:0000313" key="2">
    <source>
        <dbReference type="Proteomes" id="UP001652625"/>
    </source>
</evidence>
<accession>A0ABM4D589</accession>
<feature type="transmembrane region" description="Helical" evidence="1">
    <location>
        <begin position="280"/>
        <end position="297"/>
    </location>
</feature>